<evidence type="ECO:0008006" key="3">
    <source>
        <dbReference type="Google" id="ProtNLM"/>
    </source>
</evidence>
<dbReference type="PANTHER" id="PTHR45661">
    <property type="entry name" value="SURFACE ANTIGEN"/>
    <property type="match status" value="1"/>
</dbReference>
<dbReference type="PANTHER" id="PTHR45661:SF3">
    <property type="entry name" value="IG-LIKE DOMAIN-CONTAINING PROTEIN"/>
    <property type="match status" value="1"/>
</dbReference>
<dbReference type="Proteomes" id="UP001470230">
    <property type="component" value="Unassembled WGS sequence"/>
</dbReference>
<evidence type="ECO:0000313" key="2">
    <source>
        <dbReference type="Proteomes" id="UP001470230"/>
    </source>
</evidence>
<dbReference type="EMBL" id="JAPFFF010000031">
    <property type="protein sequence ID" value="KAK8845126.1"/>
    <property type="molecule type" value="Genomic_DNA"/>
</dbReference>
<accession>A0ABR2HDP1</accession>
<dbReference type="InterPro" id="IPR032675">
    <property type="entry name" value="LRR_dom_sf"/>
</dbReference>
<protein>
    <recommendedName>
        <fullName evidence="3">Surface antigen BspA-like</fullName>
    </recommendedName>
</protein>
<dbReference type="Gene3D" id="3.80.10.10">
    <property type="entry name" value="Ribonuclease Inhibitor"/>
    <property type="match status" value="1"/>
</dbReference>
<sequence>MKYLTSIKIVKSDVENIKYFDDKFIVGKSDQKSDIFDVLLLACRDVKYVVIPAFIKRISAYAFQFCEDVKKVIFQEKSELKSIGFSAFSQTNIESIQIPDHVTNISSFALHFCEQLKTFSCSEKSELKFIGDLAFAYSSIQSLTIPSSVQFDDKCFYKTNGLTQIKIIQNGTENFKYIDDKFIVGKNNPKSDIFDVLLFVRHDVEEVTVPLQIRRIASFAFGDCFNLKKIDFLNESQLELIENDAFYDCNVKSLTIPASAFYFASK</sequence>
<keyword evidence="2" id="KW-1185">Reference proteome</keyword>
<dbReference type="InterPro" id="IPR053139">
    <property type="entry name" value="Surface_bspA-like"/>
</dbReference>
<dbReference type="Pfam" id="PF13306">
    <property type="entry name" value="LRR_5"/>
    <property type="match status" value="2"/>
</dbReference>
<gene>
    <name evidence="1" type="ORF">M9Y10_021307</name>
</gene>
<organism evidence="1 2">
    <name type="scientific">Tritrichomonas musculus</name>
    <dbReference type="NCBI Taxonomy" id="1915356"/>
    <lineage>
        <taxon>Eukaryota</taxon>
        <taxon>Metamonada</taxon>
        <taxon>Parabasalia</taxon>
        <taxon>Tritrichomonadida</taxon>
        <taxon>Tritrichomonadidae</taxon>
        <taxon>Tritrichomonas</taxon>
    </lineage>
</organism>
<dbReference type="SUPFAM" id="SSF52058">
    <property type="entry name" value="L domain-like"/>
    <property type="match status" value="1"/>
</dbReference>
<dbReference type="InterPro" id="IPR026906">
    <property type="entry name" value="LRR_5"/>
</dbReference>
<name>A0ABR2HDP1_9EUKA</name>
<proteinExistence type="predicted"/>
<comment type="caution">
    <text evidence="1">The sequence shown here is derived from an EMBL/GenBank/DDBJ whole genome shotgun (WGS) entry which is preliminary data.</text>
</comment>
<evidence type="ECO:0000313" key="1">
    <source>
        <dbReference type="EMBL" id="KAK8845126.1"/>
    </source>
</evidence>
<reference evidence="1 2" key="1">
    <citation type="submission" date="2024-04" db="EMBL/GenBank/DDBJ databases">
        <title>Tritrichomonas musculus Genome.</title>
        <authorList>
            <person name="Alves-Ferreira E."/>
            <person name="Grigg M."/>
            <person name="Lorenzi H."/>
            <person name="Galac M."/>
        </authorList>
    </citation>
    <scope>NUCLEOTIDE SEQUENCE [LARGE SCALE GENOMIC DNA]</scope>
    <source>
        <strain evidence="1 2">EAF2021</strain>
    </source>
</reference>